<evidence type="ECO:0000313" key="4">
    <source>
        <dbReference type="EMBL" id="PCJ39618.1"/>
    </source>
</evidence>
<evidence type="ECO:0000256" key="2">
    <source>
        <dbReference type="ARBA" id="ARBA00022729"/>
    </source>
</evidence>
<protein>
    <submittedName>
        <fullName evidence="4">Polysaccharide deacetylase</fullName>
    </submittedName>
</protein>
<accession>A0A2A5C813</accession>
<dbReference type="AlphaFoldDB" id="A0A2A5C813"/>
<comment type="subcellular location">
    <subcellularLocation>
        <location evidence="1">Secreted</location>
    </subcellularLocation>
</comment>
<dbReference type="GO" id="GO:0005975">
    <property type="term" value="P:carbohydrate metabolic process"/>
    <property type="evidence" value="ECO:0007669"/>
    <property type="project" value="InterPro"/>
</dbReference>
<gene>
    <name evidence="4" type="ORF">COA71_13305</name>
</gene>
<dbReference type="Proteomes" id="UP000228987">
    <property type="component" value="Unassembled WGS sequence"/>
</dbReference>
<dbReference type="Pfam" id="PF01522">
    <property type="entry name" value="Polysacc_deac_1"/>
    <property type="match status" value="1"/>
</dbReference>
<evidence type="ECO:0000256" key="1">
    <source>
        <dbReference type="ARBA" id="ARBA00004613"/>
    </source>
</evidence>
<dbReference type="CDD" id="cd10973">
    <property type="entry name" value="CE4_DAC_u4_5s"/>
    <property type="match status" value="1"/>
</dbReference>
<dbReference type="GO" id="GO:0005576">
    <property type="term" value="C:extracellular region"/>
    <property type="evidence" value="ECO:0007669"/>
    <property type="project" value="UniProtKB-SubCell"/>
</dbReference>
<reference evidence="4" key="1">
    <citation type="journal article" date="2018" name="ISME J.">
        <title>A dynamic microbial community with high functional redundancy inhabits the cold, oxic subseafloor aquifer.</title>
        <authorList>
            <person name="Tully B.J."/>
            <person name="Wheat C.G."/>
            <person name="Glazer B.T."/>
            <person name="Huber J.A."/>
        </authorList>
    </citation>
    <scope>NUCLEOTIDE SEQUENCE</scope>
    <source>
        <strain evidence="4">NORP41</strain>
    </source>
</reference>
<organism evidence="4">
    <name type="scientific">SAR86 cluster bacterium</name>
    <dbReference type="NCBI Taxonomy" id="2030880"/>
    <lineage>
        <taxon>Bacteria</taxon>
        <taxon>Pseudomonadati</taxon>
        <taxon>Pseudomonadota</taxon>
        <taxon>Gammaproteobacteria</taxon>
        <taxon>SAR86 cluster</taxon>
    </lineage>
</organism>
<dbReference type="GO" id="GO:0016810">
    <property type="term" value="F:hydrolase activity, acting on carbon-nitrogen (but not peptide) bonds"/>
    <property type="evidence" value="ECO:0007669"/>
    <property type="project" value="InterPro"/>
</dbReference>
<dbReference type="InterPro" id="IPR002509">
    <property type="entry name" value="NODB_dom"/>
</dbReference>
<dbReference type="PANTHER" id="PTHR34216:SF3">
    <property type="entry name" value="POLY-BETA-1,6-N-ACETYL-D-GLUCOSAMINE N-DEACETYLASE"/>
    <property type="match status" value="1"/>
</dbReference>
<dbReference type="EMBL" id="NVWI01000013">
    <property type="protein sequence ID" value="PCJ39618.1"/>
    <property type="molecule type" value="Genomic_DNA"/>
</dbReference>
<dbReference type="PROSITE" id="PS51677">
    <property type="entry name" value="NODB"/>
    <property type="match status" value="1"/>
</dbReference>
<sequence>MRHAYQSKLFFTLTFSLYAYSIPLFIPLSANAQNPEPLSDSVNHAQAVILQYHHVSTSTPLITSIAPEDFERHMNYLSENNFNILPLEQILGNLQNGEELDDFTAAITFDDAYLSVYTEAFPMLQALNWPFTVFVTTSLVGSNEQLYASWSQIREMAEAGATIANHTVNHPYFLDRNESDSESAWLETIRNEITLAEEKIFQETEQSHRLLAYPYGEYEPRIQALVEELGFMGIAQHSGPINANSDFTALPRFPLSGIYVSMNTFPNKVRSLAFTLDSITPDSPITTGLSPSVEINFSGEIPRINQLTCFNNNEAINIEVLDAEAMSFRITTHIENHSRRFRYNCTVPGAEGKYEGRYYWYSIPWVNPAIPE</sequence>
<keyword evidence="2" id="KW-0732">Signal</keyword>
<dbReference type="InterPro" id="IPR051398">
    <property type="entry name" value="Polysacch_Deacetylase"/>
</dbReference>
<comment type="caution">
    <text evidence="4">The sequence shown here is derived from an EMBL/GenBank/DDBJ whole genome shotgun (WGS) entry which is preliminary data.</text>
</comment>
<dbReference type="SUPFAM" id="SSF88713">
    <property type="entry name" value="Glycoside hydrolase/deacetylase"/>
    <property type="match status" value="1"/>
</dbReference>
<dbReference type="PANTHER" id="PTHR34216">
    <property type="match status" value="1"/>
</dbReference>
<dbReference type="Gene3D" id="3.20.20.370">
    <property type="entry name" value="Glycoside hydrolase/deacetylase"/>
    <property type="match status" value="1"/>
</dbReference>
<proteinExistence type="predicted"/>
<dbReference type="InterPro" id="IPR011330">
    <property type="entry name" value="Glyco_hydro/deAcase_b/a-brl"/>
</dbReference>
<name>A0A2A5C813_9GAMM</name>
<feature type="domain" description="NodB homology" evidence="3">
    <location>
        <begin position="103"/>
        <end position="372"/>
    </location>
</feature>
<evidence type="ECO:0000259" key="3">
    <source>
        <dbReference type="PROSITE" id="PS51677"/>
    </source>
</evidence>